<feature type="compositionally biased region" description="Basic and acidic residues" evidence="1">
    <location>
        <begin position="93"/>
        <end position="107"/>
    </location>
</feature>
<reference evidence="2 3" key="1">
    <citation type="journal article" date="2019" name="Int. J. Syst. Evol. Microbiol.">
        <title>The Global Catalogue of Microorganisms (GCM) 10K type strain sequencing project: providing services to taxonomists for standard genome sequencing and annotation.</title>
        <authorList>
            <consortium name="The Broad Institute Genomics Platform"/>
            <consortium name="The Broad Institute Genome Sequencing Center for Infectious Disease"/>
            <person name="Wu L."/>
            <person name="Ma J."/>
        </authorList>
    </citation>
    <scope>NUCLEOTIDE SEQUENCE [LARGE SCALE GENOMIC DNA]</scope>
    <source>
        <strain evidence="2 3">JCM 15914</strain>
    </source>
</reference>
<gene>
    <name evidence="2" type="ORF">GCM10009824_10200</name>
</gene>
<feature type="compositionally biased region" description="Gly residues" evidence="1">
    <location>
        <begin position="20"/>
        <end position="30"/>
    </location>
</feature>
<protein>
    <submittedName>
        <fullName evidence="2">Uncharacterized protein</fullName>
    </submittedName>
</protein>
<dbReference type="Proteomes" id="UP001500166">
    <property type="component" value="Unassembled WGS sequence"/>
</dbReference>
<keyword evidence="3" id="KW-1185">Reference proteome</keyword>
<feature type="region of interest" description="Disordered" evidence="1">
    <location>
        <begin position="1"/>
        <end position="34"/>
    </location>
</feature>
<evidence type="ECO:0000256" key="1">
    <source>
        <dbReference type="SAM" id="MobiDB-lite"/>
    </source>
</evidence>
<name>A0ABN2XLZ8_9MICC</name>
<evidence type="ECO:0000313" key="3">
    <source>
        <dbReference type="Proteomes" id="UP001500166"/>
    </source>
</evidence>
<feature type="region of interest" description="Disordered" evidence="1">
    <location>
        <begin position="64"/>
        <end position="107"/>
    </location>
</feature>
<comment type="caution">
    <text evidence="2">The sequence shown here is derived from an EMBL/GenBank/DDBJ whole genome shotgun (WGS) entry which is preliminary data.</text>
</comment>
<organism evidence="2 3">
    <name type="scientific">Kocuria atrinae</name>
    <dbReference type="NCBI Taxonomy" id="592377"/>
    <lineage>
        <taxon>Bacteria</taxon>
        <taxon>Bacillati</taxon>
        <taxon>Actinomycetota</taxon>
        <taxon>Actinomycetes</taxon>
        <taxon>Micrococcales</taxon>
        <taxon>Micrococcaceae</taxon>
        <taxon>Kocuria</taxon>
    </lineage>
</organism>
<accession>A0ABN2XLZ8</accession>
<sequence>MSDPNRPPAERPRRAAQGRGALGPGTGGNDPGRLRLRAIRRVEPDVAKLVEWVLSITQARYDAHRAGEPDPYDLPPPDELTADSQDSNAGGRRTMEPGPLHERRSTA</sequence>
<evidence type="ECO:0000313" key="2">
    <source>
        <dbReference type="EMBL" id="GAA2113519.1"/>
    </source>
</evidence>
<dbReference type="EMBL" id="BAAAQA010000009">
    <property type="protein sequence ID" value="GAA2113519.1"/>
    <property type="molecule type" value="Genomic_DNA"/>
</dbReference>
<proteinExistence type="predicted"/>